<keyword evidence="3" id="KW-1185">Reference proteome</keyword>
<name>A0A9P6BVX2_9AGAR</name>
<dbReference type="EMBL" id="MU151669">
    <property type="protein sequence ID" value="KAF9442266.1"/>
    <property type="molecule type" value="Genomic_DNA"/>
</dbReference>
<gene>
    <name evidence="2" type="ORF">P691DRAFT_779483</name>
</gene>
<sequence>MPSKGQSKSQPPPTEKTYEQVFAQLVKNLCEVANKTLDEPIQLPSQPTLSDLENIFKQITLAKFKDTYNYDFAAGTTGLQQTKGTLLKFFDHFYDLEDENKPPAPPPADNNTTTQATQDPDPGPTPIPDDRQSLQTILDDFRERLAGLPEWVQEKAQNEGVRYLGIVFGSGTMPNTWTTNPLSPTYDQTEKYADSVLLNSVFVKVYGSLEDTGVKAEVNAVYCLGAYYQVKSAAWVAERKLWKSLYEDARDLLTSPPPEAEVPSKGDLEIVLTQYRDILFPRDHQFPFNGTPDNLVDDLGRPVHLFIIQDDDFSTLSQQVDQSIFSNLNLPSWSIDIVKSDVEKQIELLLRGPSPDAETNGWTSTKYDQTPGPPPTIDTPALNIKGDFIHCISISPTRRDVRYRGLYFCGVFYTTPSAKETLTKDLISTVYRGAMTLVENPDPAPSDPTRDDLDKLLLDALNYQFKYAYGFDYKGKDTTPGDKVGDVIYFAKVGTDVPGNDDPAAETVVDTIISSLNFPTWDDEAALRNSIHEDFIKSVKRCLAGDTQPPNAWGVLEHKPQYSYKDTTRNLIISKGVLVFCNGSASGGGQTLKTNFIYFAGVFYEIEDPWG</sequence>
<proteinExistence type="predicted"/>
<dbReference type="OrthoDB" id="3016500at2759"/>
<dbReference type="Proteomes" id="UP000807342">
    <property type="component" value="Unassembled WGS sequence"/>
</dbReference>
<reference evidence="2" key="1">
    <citation type="submission" date="2020-11" db="EMBL/GenBank/DDBJ databases">
        <authorList>
            <consortium name="DOE Joint Genome Institute"/>
            <person name="Ahrendt S."/>
            <person name="Riley R."/>
            <person name="Andreopoulos W."/>
            <person name="Labutti K."/>
            <person name="Pangilinan J."/>
            <person name="Ruiz-Duenas F.J."/>
            <person name="Barrasa J.M."/>
            <person name="Sanchez-Garcia M."/>
            <person name="Camarero S."/>
            <person name="Miyauchi S."/>
            <person name="Serrano A."/>
            <person name="Linde D."/>
            <person name="Babiker R."/>
            <person name="Drula E."/>
            <person name="Ayuso-Fernandez I."/>
            <person name="Pacheco R."/>
            <person name="Padilla G."/>
            <person name="Ferreira P."/>
            <person name="Barriuso J."/>
            <person name="Kellner H."/>
            <person name="Castanera R."/>
            <person name="Alfaro M."/>
            <person name="Ramirez L."/>
            <person name="Pisabarro A.G."/>
            <person name="Kuo A."/>
            <person name="Tritt A."/>
            <person name="Lipzen A."/>
            <person name="He G."/>
            <person name="Yan M."/>
            <person name="Ng V."/>
            <person name="Cullen D."/>
            <person name="Martin F."/>
            <person name="Rosso M.-N."/>
            <person name="Henrissat B."/>
            <person name="Hibbett D."/>
            <person name="Martinez A.T."/>
            <person name="Grigoriev I.V."/>
        </authorList>
    </citation>
    <scope>NUCLEOTIDE SEQUENCE</scope>
    <source>
        <strain evidence="2">MF-IS2</strain>
    </source>
</reference>
<comment type="caution">
    <text evidence="2">The sequence shown here is derived from an EMBL/GenBank/DDBJ whole genome shotgun (WGS) entry which is preliminary data.</text>
</comment>
<accession>A0A9P6BVX2</accession>
<evidence type="ECO:0000313" key="2">
    <source>
        <dbReference type="EMBL" id="KAF9442266.1"/>
    </source>
</evidence>
<evidence type="ECO:0000256" key="1">
    <source>
        <dbReference type="SAM" id="MobiDB-lite"/>
    </source>
</evidence>
<dbReference type="AlphaFoldDB" id="A0A9P6BVX2"/>
<organism evidence="2 3">
    <name type="scientific">Macrolepiota fuliginosa MF-IS2</name>
    <dbReference type="NCBI Taxonomy" id="1400762"/>
    <lineage>
        <taxon>Eukaryota</taxon>
        <taxon>Fungi</taxon>
        <taxon>Dikarya</taxon>
        <taxon>Basidiomycota</taxon>
        <taxon>Agaricomycotina</taxon>
        <taxon>Agaricomycetes</taxon>
        <taxon>Agaricomycetidae</taxon>
        <taxon>Agaricales</taxon>
        <taxon>Agaricineae</taxon>
        <taxon>Agaricaceae</taxon>
        <taxon>Macrolepiota</taxon>
    </lineage>
</organism>
<feature type="region of interest" description="Disordered" evidence="1">
    <location>
        <begin position="353"/>
        <end position="374"/>
    </location>
</feature>
<feature type="region of interest" description="Disordered" evidence="1">
    <location>
        <begin position="97"/>
        <end position="132"/>
    </location>
</feature>
<feature type="compositionally biased region" description="Low complexity" evidence="1">
    <location>
        <begin position="109"/>
        <end position="120"/>
    </location>
</feature>
<evidence type="ECO:0000313" key="3">
    <source>
        <dbReference type="Proteomes" id="UP000807342"/>
    </source>
</evidence>
<protein>
    <submittedName>
        <fullName evidence="2">Uncharacterized protein</fullName>
    </submittedName>
</protein>